<dbReference type="Proteomes" id="UP000827889">
    <property type="component" value="Chromosome 4"/>
</dbReference>
<evidence type="ECO:0000256" key="1">
    <source>
        <dbReference type="SAM" id="MobiDB-lite"/>
    </source>
</evidence>
<accession>A0A8B8QSL0</accession>
<proteinExistence type="predicted"/>
<dbReference type="AlphaFoldDB" id="A0A8B8QSL0"/>
<dbReference type="RefSeq" id="XP_030550000.2">
    <property type="nucleotide sequence ID" value="XM_030694140.2"/>
</dbReference>
<evidence type="ECO:0000313" key="3">
    <source>
        <dbReference type="RefSeq" id="XP_030550000.2"/>
    </source>
</evidence>
<feature type="region of interest" description="Disordered" evidence="1">
    <location>
        <begin position="1"/>
        <end position="54"/>
    </location>
</feature>
<gene>
    <name evidence="3" type="primary">LOC115754945</name>
</gene>
<reference evidence="3" key="1">
    <citation type="submission" date="2025-08" db="UniProtKB">
        <authorList>
            <consortium name="RefSeq"/>
        </authorList>
    </citation>
    <scope>IDENTIFICATION</scope>
    <source>
        <tissue evidence="3">Leaf</tissue>
    </source>
</reference>
<feature type="compositionally biased region" description="Basic and acidic residues" evidence="1">
    <location>
        <begin position="1"/>
        <end position="11"/>
    </location>
</feature>
<evidence type="ECO:0000313" key="2">
    <source>
        <dbReference type="Proteomes" id="UP000827889"/>
    </source>
</evidence>
<dbReference type="KEGG" id="rarg:115754945"/>
<dbReference type="GeneID" id="115754945"/>
<sequence>MINDKGDDGRFSAESADDQQPICTSNERDQPAPSQIAPSSMPDHSPENDPEVSSLLDLEVSDDSELVVIYKLPDRHNWGKPPSQYSPSVEERKSKYHIADFVSTRKLSEFFKAFVSNVSVVQIPNGVKEALKDPKWVQAMKEKMKALEKNQTWRLVELQEGKKAMDVGDDLEEISRLQEKLAKEFKMKNLGELKYFLDIEVARSKEGIFLS</sequence>
<protein>
    <submittedName>
        <fullName evidence="3">Uncharacterized protein LOC115754945</fullName>
    </submittedName>
</protein>
<name>A0A8B8QSL0_9MYRT</name>
<organism evidence="2 3">
    <name type="scientific">Rhodamnia argentea</name>
    <dbReference type="NCBI Taxonomy" id="178133"/>
    <lineage>
        <taxon>Eukaryota</taxon>
        <taxon>Viridiplantae</taxon>
        <taxon>Streptophyta</taxon>
        <taxon>Embryophyta</taxon>
        <taxon>Tracheophyta</taxon>
        <taxon>Spermatophyta</taxon>
        <taxon>Magnoliopsida</taxon>
        <taxon>eudicotyledons</taxon>
        <taxon>Gunneridae</taxon>
        <taxon>Pentapetalae</taxon>
        <taxon>rosids</taxon>
        <taxon>malvids</taxon>
        <taxon>Myrtales</taxon>
        <taxon>Myrtaceae</taxon>
        <taxon>Myrtoideae</taxon>
        <taxon>Myrteae</taxon>
        <taxon>Australasian group</taxon>
        <taxon>Rhodamnia</taxon>
    </lineage>
</organism>
<keyword evidence="2" id="KW-1185">Reference proteome</keyword>